<dbReference type="RefSeq" id="WP_124026159.1">
    <property type="nucleotide sequence ID" value="NZ_JBHRSN010000005.1"/>
</dbReference>
<gene>
    <name evidence="2" type="ORF">DRW07_01735</name>
</gene>
<dbReference type="EMBL" id="RPOK01000001">
    <property type="protein sequence ID" value="RPJ68157.1"/>
    <property type="molecule type" value="Genomic_DNA"/>
</dbReference>
<keyword evidence="3" id="KW-1185">Reference proteome</keyword>
<protein>
    <submittedName>
        <fullName evidence="2">Uncharacterized protein</fullName>
    </submittedName>
</protein>
<dbReference type="PROSITE" id="PS51257">
    <property type="entry name" value="PROKAR_LIPOPROTEIN"/>
    <property type="match status" value="1"/>
</dbReference>
<dbReference type="AlphaFoldDB" id="A0A3N5Y2L5"/>
<dbReference type="Proteomes" id="UP000275281">
    <property type="component" value="Unassembled WGS sequence"/>
</dbReference>
<proteinExistence type="predicted"/>
<feature type="chain" id="PRO_5018052999" evidence="1">
    <location>
        <begin position="26"/>
        <end position="71"/>
    </location>
</feature>
<dbReference type="OrthoDB" id="9800955at2"/>
<reference evidence="2 3" key="1">
    <citation type="submission" date="2018-11" db="EMBL/GenBank/DDBJ databases">
        <authorList>
            <person name="Ye M.-Q."/>
            <person name="Du Z.-J."/>
        </authorList>
    </citation>
    <scope>NUCLEOTIDE SEQUENCE [LARGE SCALE GENOMIC DNA]</scope>
    <source>
        <strain evidence="2 3">U0105</strain>
    </source>
</reference>
<accession>A0A3N5Y2L5</accession>
<evidence type="ECO:0000256" key="1">
    <source>
        <dbReference type="SAM" id="SignalP"/>
    </source>
</evidence>
<sequence>MKRSVVIALCAILMACGGEATYVMATYHHYSQWEFHGNGQGDFSDQWSVQEHIIDGDCDWDGSERFNEGSS</sequence>
<feature type="signal peptide" evidence="1">
    <location>
        <begin position="1"/>
        <end position="25"/>
    </location>
</feature>
<evidence type="ECO:0000313" key="3">
    <source>
        <dbReference type="Proteomes" id="UP000275281"/>
    </source>
</evidence>
<comment type="caution">
    <text evidence="2">The sequence shown here is derived from an EMBL/GenBank/DDBJ whole genome shotgun (WGS) entry which is preliminary data.</text>
</comment>
<keyword evidence="1" id="KW-0732">Signal</keyword>
<evidence type="ECO:0000313" key="2">
    <source>
        <dbReference type="EMBL" id="RPJ68157.1"/>
    </source>
</evidence>
<name>A0A3N5Y2L5_9ALTE</name>
<organism evidence="2 3">
    <name type="scientific">Alteromonas sediminis</name>
    <dbReference type="NCBI Taxonomy" id="2259342"/>
    <lineage>
        <taxon>Bacteria</taxon>
        <taxon>Pseudomonadati</taxon>
        <taxon>Pseudomonadota</taxon>
        <taxon>Gammaproteobacteria</taxon>
        <taxon>Alteromonadales</taxon>
        <taxon>Alteromonadaceae</taxon>
        <taxon>Alteromonas/Salinimonas group</taxon>
        <taxon>Alteromonas</taxon>
    </lineage>
</organism>